<dbReference type="RefSeq" id="WP_344906396.1">
    <property type="nucleotide sequence ID" value="NZ_BAAAYO010000003.1"/>
</dbReference>
<evidence type="ECO:0000259" key="10">
    <source>
        <dbReference type="Pfam" id="PF11975"/>
    </source>
</evidence>
<dbReference type="PANTHER" id="PTHR32092">
    <property type="entry name" value="6-PHOSPHO-BETA-GLUCOSIDASE-RELATED"/>
    <property type="match status" value="1"/>
</dbReference>
<dbReference type="SUPFAM" id="SSF56327">
    <property type="entry name" value="LDH C-terminal domain-like"/>
    <property type="match status" value="1"/>
</dbReference>
<keyword evidence="5 9" id="KW-0520">NAD</keyword>
<evidence type="ECO:0000256" key="2">
    <source>
        <dbReference type="ARBA" id="ARBA00010141"/>
    </source>
</evidence>
<organism evidence="11 12">
    <name type="scientific">Paenibacillus hodogayensis</name>
    <dbReference type="NCBI Taxonomy" id="279208"/>
    <lineage>
        <taxon>Bacteria</taxon>
        <taxon>Bacillati</taxon>
        <taxon>Bacillota</taxon>
        <taxon>Bacilli</taxon>
        <taxon>Bacillales</taxon>
        <taxon>Paenibacillaceae</taxon>
        <taxon>Paenibacillus</taxon>
    </lineage>
</organism>
<dbReference type="InterPro" id="IPR015955">
    <property type="entry name" value="Lactate_DH/Glyco_Ohase_4_C"/>
</dbReference>
<dbReference type="Gene3D" id="3.90.1820.10">
    <property type="entry name" value="AglA-like glucosidase"/>
    <property type="match status" value="1"/>
</dbReference>
<dbReference type="Pfam" id="PF02056">
    <property type="entry name" value="Glyco_hydro_4"/>
    <property type="match status" value="1"/>
</dbReference>
<evidence type="ECO:0000256" key="6">
    <source>
        <dbReference type="ARBA" id="ARBA00023211"/>
    </source>
</evidence>
<dbReference type="Pfam" id="PF11975">
    <property type="entry name" value="Glyco_hydro_4C"/>
    <property type="match status" value="1"/>
</dbReference>
<accession>A0ABV5W9T7</accession>
<comment type="similarity">
    <text evidence="2 9">Belongs to the glycosyl hydrolase 4 family.</text>
</comment>
<dbReference type="InterPro" id="IPR001088">
    <property type="entry name" value="Glyco_hydro_4"/>
</dbReference>
<evidence type="ECO:0000256" key="9">
    <source>
        <dbReference type="RuleBase" id="RU361152"/>
    </source>
</evidence>
<feature type="domain" description="Glycosyl hydrolase family 4 C-terminal" evidence="10">
    <location>
        <begin position="241"/>
        <end position="470"/>
    </location>
</feature>
<reference evidence="11 12" key="1">
    <citation type="submission" date="2024-09" db="EMBL/GenBank/DDBJ databases">
        <authorList>
            <person name="Sun Q."/>
            <person name="Mori K."/>
        </authorList>
    </citation>
    <scope>NUCLEOTIDE SEQUENCE [LARGE SCALE GENOMIC DNA]</scope>
    <source>
        <strain evidence="11 12">JCM 12520</strain>
    </source>
</reference>
<keyword evidence="4 9" id="KW-0378">Hydrolase</keyword>
<keyword evidence="3" id="KW-0479">Metal-binding</keyword>
<gene>
    <name evidence="11" type="ORF">ACFFNY_35590</name>
</gene>
<evidence type="ECO:0000256" key="3">
    <source>
        <dbReference type="ARBA" id="ARBA00022723"/>
    </source>
</evidence>
<sequence length="499" mass="55752">MIGPSLPSVRFMYYIANVEKKSISHAYESNIARELNRSMIKDMNENQNRKLVLIGAGSSMFTQGLVADLLRNPGRFNWHLALVDTDPRALDSIAKLCGKMISAKEGSIRLTYSTDRRDVLDDADYVVCTIGVGGRRAWEQDVFIPRQYGVYQPVGDTAMPGGISRAMRMIPAMVDIVRDVMKQCPNATFFNYSNPMTMICRALSKATDFPVVGLCHGVHDSERHVAQLAGLDLSKFTAYSIGINHLTFMYDFRYDGQDARPLIRDKIHALTQAGIDFKNVGAMFREMGEEAPAISNPYAWSFFEQYGAYAAPGDRHVVEFFPERFPGAQYYGKTFGKDAYSFEKVIAYGDRIYDRMDELGQSPDPLPDDFFDKLSGEHEQLMEIIDSIENDKRHLFSVNVQNRGAVPNLPRDAVIELPGAATARGIAALQILDYPDTLAQLLAKPLAIVELTVDAALRGDRNLFVEAVLLGGYLNDRSAAEAMVDEMIAAQKQYLPQFQ</sequence>
<dbReference type="Proteomes" id="UP001589619">
    <property type="component" value="Unassembled WGS sequence"/>
</dbReference>
<dbReference type="EMBL" id="JBHMAG010000030">
    <property type="protein sequence ID" value="MFB9756921.1"/>
    <property type="molecule type" value="Genomic_DNA"/>
</dbReference>
<protein>
    <recommendedName>
        <fullName evidence="10">Glycosyl hydrolase family 4 C-terminal domain-containing protein</fullName>
    </recommendedName>
</protein>
<keyword evidence="8 9" id="KW-0326">Glycosidase</keyword>
<dbReference type="InterPro" id="IPR036291">
    <property type="entry name" value="NAD(P)-bd_dom_sf"/>
</dbReference>
<keyword evidence="6" id="KW-0464">Manganese</keyword>
<evidence type="ECO:0000256" key="1">
    <source>
        <dbReference type="ARBA" id="ARBA00001936"/>
    </source>
</evidence>
<keyword evidence="12" id="KW-1185">Reference proteome</keyword>
<comment type="cofactor">
    <cofactor evidence="9">
        <name>NAD(+)</name>
        <dbReference type="ChEBI" id="CHEBI:57540"/>
    </cofactor>
    <text evidence="9">Binds 1 NAD(+) per subunit.</text>
</comment>
<dbReference type="PRINTS" id="PR00732">
    <property type="entry name" value="GLHYDRLASE4"/>
</dbReference>
<name>A0ABV5W9T7_9BACL</name>
<keyword evidence="7" id="KW-0119">Carbohydrate metabolism</keyword>
<dbReference type="InterPro" id="IPR022616">
    <property type="entry name" value="Glyco_hydro_4_C"/>
</dbReference>
<evidence type="ECO:0000256" key="8">
    <source>
        <dbReference type="ARBA" id="ARBA00023295"/>
    </source>
</evidence>
<evidence type="ECO:0000313" key="12">
    <source>
        <dbReference type="Proteomes" id="UP001589619"/>
    </source>
</evidence>
<comment type="cofactor">
    <cofactor evidence="1">
        <name>Mn(2+)</name>
        <dbReference type="ChEBI" id="CHEBI:29035"/>
    </cofactor>
</comment>
<evidence type="ECO:0000313" key="11">
    <source>
        <dbReference type="EMBL" id="MFB9756921.1"/>
    </source>
</evidence>
<dbReference type="SUPFAM" id="SSF51735">
    <property type="entry name" value="NAD(P)-binding Rossmann-fold domains"/>
    <property type="match status" value="1"/>
</dbReference>
<dbReference type="InterPro" id="IPR053715">
    <property type="entry name" value="GH4_Enzyme_sf"/>
</dbReference>
<evidence type="ECO:0000256" key="5">
    <source>
        <dbReference type="ARBA" id="ARBA00023027"/>
    </source>
</evidence>
<comment type="caution">
    <text evidence="11">The sequence shown here is derived from an EMBL/GenBank/DDBJ whole genome shotgun (WGS) entry which is preliminary data.</text>
</comment>
<evidence type="ECO:0000256" key="7">
    <source>
        <dbReference type="ARBA" id="ARBA00023277"/>
    </source>
</evidence>
<dbReference type="PANTHER" id="PTHR32092:SF6">
    <property type="entry name" value="ALPHA-GALACTOSIDASE"/>
    <property type="match status" value="1"/>
</dbReference>
<evidence type="ECO:0000256" key="4">
    <source>
        <dbReference type="ARBA" id="ARBA00022801"/>
    </source>
</evidence>
<proteinExistence type="inferred from homology"/>